<protein>
    <submittedName>
        <fullName evidence="1">Uncharacterized protein</fullName>
    </submittedName>
</protein>
<dbReference type="AlphaFoldDB" id="A0A060I6X6"/>
<evidence type="ECO:0000313" key="1">
    <source>
        <dbReference type="EMBL" id="AIC29514.1"/>
    </source>
</evidence>
<name>A0A060I6X6_RHIET</name>
<accession>A0A060I6X6</accession>
<dbReference type="OrthoDB" id="7360905at2"/>
<dbReference type="RefSeq" id="WP_040139881.1">
    <property type="nucleotide sequence ID" value="NZ_CP006987.1"/>
</dbReference>
<proteinExistence type="predicted"/>
<dbReference type="EMBL" id="CP006987">
    <property type="protein sequence ID" value="AIC29514.1"/>
    <property type="molecule type" value="Genomic_DNA"/>
</dbReference>
<evidence type="ECO:0000313" key="2">
    <source>
        <dbReference type="Proteomes" id="UP000027180"/>
    </source>
</evidence>
<reference evidence="1 2" key="1">
    <citation type="submission" date="2013-12" db="EMBL/GenBank/DDBJ databases">
        <title>Complete genome sequence of Rhizobium etli bv. mimosae IE4771.</title>
        <authorList>
            <person name="Bustos P."/>
            <person name="Santamaria R.I."/>
            <person name="Lozano L."/>
            <person name="Ormeno-Orrillo E."/>
            <person name="Rogel M.A."/>
            <person name="Romero D."/>
            <person name="Cevallos M.A."/>
            <person name="Martinez-Romero E."/>
            <person name="Gonzalez V."/>
        </authorList>
    </citation>
    <scope>NUCLEOTIDE SEQUENCE [LARGE SCALE GENOMIC DNA]</scope>
    <source>
        <strain evidence="1 2">IE4771</strain>
        <plasmid evidence="2">Plasmid pRetIE4771a</plasmid>
    </source>
</reference>
<geneLocation type="plasmid" evidence="1 2">
    <name>pRetIE4771a</name>
</geneLocation>
<dbReference type="Proteomes" id="UP000027180">
    <property type="component" value="Plasmid pRetIE4771a"/>
</dbReference>
<keyword evidence="1" id="KW-0614">Plasmid</keyword>
<dbReference type="KEGG" id="rei:IE4771_PA00007"/>
<sequence length="100" mass="11106">MSKTPQRRAIDNYRTRLTERGLARFEVIGRDNDRDLIRSVAKRLAEGGADADRLRDIVSQSIAGKPLKRGGILKALLASPLTGSDLDLTRPHEEGRKVDI</sequence>
<organism evidence="1 2">
    <name type="scientific">Rhizobium etli bv. mimosae str. IE4771</name>
    <dbReference type="NCBI Taxonomy" id="1432050"/>
    <lineage>
        <taxon>Bacteria</taxon>
        <taxon>Pseudomonadati</taxon>
        <taxon>Pseudomonadota</taxon>
        <taxon>Alphaproteobacteria</taxon>
        <taxon>Hyphomicrobiales</taxon>
        <taxon>Rhizobiaceae</taxon>
        <taxon>Rhizobium/Agrobacterium group</taxon>
        <taxon>Rhizobium</taxon>
    </lineage>
</organism>
<gene>
    <name evidence="1" type="ORF">IE4771_PA00007</name>
</gene>
<dbReference type="HOGENOM" id="CLU_180803_0_0_5"/>